<keyword evidence="3" id="KW-1185">Reference proteome</keyword>
<name>A0A8H4UGI4_9HYPO</name>
<dbReference type="EMBL" id="JABEYC010000561">
    <property type="protein sequence ID" value="KAF4976206.1"/>
    <property type="molecule type" value="Genomic_DNA"/>
</dbReference>
<reference evidence="2" key="1">
    <citation type="journal article" date="2020" name="BMC Genomics">
        <title>Correction to: Identification and distribution of gene clusters required for synthesis of sphingolipid metabolism inhibitors in diverse species of the filamentous fungus Fusarium.</title>
        <authorList>
            <person name="Kim H.S."/>
            <person name="Lohmar J.M."/>
            <person name="Busman M."/>
            <person name="Brown D.W."/>
            <person name="Naumann T.A."/>
            <person name="Divon H.H."/>
            <person name="Lysoe E."/>
            <person name="Uhlig S."/>
            <person name="Proctor R.H."/>
        </authorList>
    </citation>
    <scope>NUCLEOTIDE SEQUENCE</scope>
    <source>
        <strain evidence="2">NRRL 22465</strain>
    </source>
</reference>
<dbReference type="Proteomes" id="UP000635477">
    <property type="component" value="Unassembled WGS sequence"/>
</dbReference>
<reference evidence="2" key="2">
    <citation type="submission" date="2020-05" db="EMBL/GenBank/DDBJ databases">
        <authorList>
            <person name="Kim H.-S."/>
            <person name="Proctor R.H."/>
            <person name="Brown D.W."/>
        </authorList>
    </citation>
    <scope>NUCLEOTIDE SEQUENCE</scope>
    <source>
        <strain evidence="2">NRRL 22465</strain>
    </source>
</reference>
<sequence length="142" mass="15634">MVKSSENRRAITSQHDESSLEFQGETRRSTYLAVDAPDTTGAASASGQAKRFMSCNIPPPRDLSSRAHALSGEEGWIGCDPRIKVARKDISGQAKEKGRIVWGMEDGRHDARHALKRMDEWNVLCEVGIELCTNRDTAAMGC</sequence>
<gene>
    <name evidence="2" type="ORF">FZEAL_7098</name>
</gene>
<evidence type="ECO:0000313" key="3">
    <source>
        <dbReference type="Proteomes" id="UP000635477"/>
    </source>
</evidence>
<proteinExistence type="predicted"/>
<comment type="caution">
    <text evidence="2">The sequence shown here is derived from an EMBL/GenBank/DDBJ whole genome shotgun (WGS) entry which is preliminary data.</text>
</comment>
<protein>
    <submittedName>
        <fullName evidence="2">Uncharacterized protein</fullName>
    </submittedName>
</protein>
<evidence type="ECO:0000256" key="1">
    <source>
        <dbReference type="SAM" id="MobiDB-lite"/>
    </source>
</evidence>
<accession>A0A8H4UGI4</accession>
<feature type="region of interest" description="Disordered" evidence="1">
    <location>
        <begin position="1"/>
        <end position="24"/>
    </location>
</feature>
<organism evidence="2 3">
    <name type="scientific">Fusarium zealandicum</name>
    <dbReference type="NCBI Taxonomy" id="1053134"/>
    <lineage>
        <taxon>Eukaryota</taxon>
        <taxon>Fungi</taxon>
        <taxon>Dikarya</taxon>
        <taxon>Ascomycota</taxon>
        <taxon>Pezizomycotina</taxon>
        <taxon>Sordariomycetes</taxon>
        <taxon>Hypocreomycetidae</taxon>
        <taxon>Hypocreales</taxon>
        <taxon>Nectriaceae</taxon>
        <taxon>Fusarium</taxon>
        <taxon>Fusarium staphyleae species complex</taxon>
    </lineage>
</organism>
<dbReference type="AlphaFoldDB" id="A0A8H4UGI4"/>
<evidence type="ECO:0000313" key="2">
    <source>
        <dbReference type="EMBL" id="KAF4976206.1"/>
    </source>
</evidence>